<comment type="caution">
    <text evidence="3">The sequence shown here is derived from an EMBL/GenBank/DDBJ whole genome shotgun (WGS) entry which is preliminary data.</text>
</comment>
<dbReference type="EMBL" id="JADLZT010000004">
    <property type="protein sequence ID" value="MBF6024134.1"/>
    <property type="molecule type" value="Genomic_DNA"/>
</dbReference>
<keyword evidence="2" id="KW-0732">Signal</keyword>
<dbReference type="Proteomes" id="UP001429984">
    <property type="component" value="Unassembled WGS sequence"/>
</dbReference>
<reference evidence="3 4" key="1">
    <citation type="submission" date="2020-11" db="EMBL/GenBank/DDBJ databases">
        <title>Draft Genome Sequence and Secondary Metabolite Biosynthetic Potential of the Lysobacter niastensis Type strain DSM 18481.</title>
        <authorList>
            <person name="Turrini P."/>
            <person name="Artuso I."/>
            <person name="Tescari M."/>
            <person name="Lugli G.A."/>
            <person name="Frangipani E."/>
            <person name="Ventura M."/>
            <person name="Visca P."/>
        </authorList>
    </citation>
    <scope>NUCLEOTIDE SEQUENCE [LARGE SCALE GENOMIC DNA]</scope>
    <source>
        <strain evidence="3 4">DSM 18481</strain>
    </source>
</reference>
<keyword evidence="1" id="KW-0472">Membrane</keyword>
<accession>A0ABS0BAT3</accession>
<name>A0ABS0BAT3_9GAMM</name>
<keyword evidence="1" id="KW-1133">Transmembrane helix</keyword>
<feature type="signal peptide" evidence="2">
    <location>
        <begin position="1"/>
        <end position="22"/>
    </location>
</feature>
<feature type="transmembrane region" description="Helical" evidence="1">
    <location>
        <begin position="46"/>
        <end position="68"/>
    </location>
</feature>
<evidence type="ECO:0008006" key="5">
    <source>
        <dbReference type="Google" id="ProtNLM"/>
    </source>
</evidence>
<organism evidence="3 4">
    <name type="scientific">Lysobacter niastensis</name>
    <dbReference type="NCBI Taxonomy" id="380629"/>
    <lineage>
        <taxon>Bacteria</taxon>
        <taxon>Pseudomonadati</taxon>
        <taxon>Pseudomonadota</taxon>
        <taxon>Gammaproteobacteria</taxon>
        <taxon>Lysobacterales</taxon>
        <taxon>Lysobacteraceae</taxon>
        <taxon>Lysobacter</taxon>
    </lineage>
</organism>
<gene>
    <name evidence="3" type="ORF">IU514_08830</name>
</gene>
<evidence type="ECO:0000313" key="4">
    <source>
        <dbReference type="Proteomes" id="UP001429984"/>
    </source>
</evidence>
<keyword evidence="1" id="KW-0812">Transmembrane</keyword>
<protein>
    <recommendedName>
        <fullName evidence="5">AmpE protein</fullName>
    </recommendedName>
</protein>
<evidence type="ECO:0000256" key="2">
    <source>
        <dbReference type="SAM" id="SignalP"/>
    </source>
</evidence>
<feature type="transmembrane region" description="Helical" evidence="1">
    <location>
        <begin position="144"/>
        <end position="165"/>
    </location>
</feature>
<evidence type="ECO:0000313" key="3">
    <source>
        <dbReference type="EMBL" id="MBF6024134.1"/>
    </source>
</evidence>
<dbReference type="RefSeq" id="WP_194930836.1">
    <property type="nucleotide sequence ID" value="NZ_JADLZT010000004.1"/>
</dbReference>
<dbReference type="PANTHER" id="PTHR38684">
    <property type="entry name" value="PROTEIN AMPE"/>
    <property type="match status" value="1"/>
</dbReference>
<dbReference type="PANTHER" id="PTHR38684:SF1">
    <property type="entry name" value="PROTEIN AMPE"/>
    <property type="match status" value="1"/>
</dbReference>
<feature type="transmembrane region" description="Helical" evidence="1">
    <location>
        <begin position="290"/>
        <end position="311"/>
    </location>
</feature>
<sequence>MSVTLIAVVIALLLGHMAQSLAASVRHFDWFANWLRWLDTRFPEGSFWRGRWGIVIALVPPVLGVGLFQAALREPLYGLVGLVFAVAVLFYAWGPRDLDLDVQAIVDAPDAVARRAAAARLWPEGATPALDGASLVEAVFRNALLRWFGVLFWFLLLGPMGALLYRLTALAAEGTAAASLPHETRTGARSLKTILDWPVAQLMTLSLALVGNFDTVLGAWREAGGATFRLDTRFLGAAARASVKCELAEEAADYADEANNADAGEGGLPPAPPPLAPVGEMPELRDAMSLVWRILLVWLAVLALFVIAGWVN</sequence>
<proteinExistence type="predicted"/>
<evidence type="ECO:0000256" key="1">
    <source>
        <dbReference type="SAM" id="Phobius"/>
    </source>
</evidence>
<keyword evidence="4" id="KW-1185">Reference proteome</keyword>
<feature type="transmembrane region" description="Helical" evidence="1">
    <location>
        <begin position="75"/>
        <end position="93"/>
    </location>
</feature>
<dbReference type="InterPro" id="IPR052966">
    <property type="entry name" value="Beta-lactamase_Reg"/>
</dbReference>
<feature type="chain" id="PRO_5046776531" description="AmpE protein" evidence="2">
    <location>
        <begin position="23"/>
        <end position="312"/>
    </location>
</feature>